<dbReference type="Proteomes" id="UP000031967">
    <property type="component" value="Unassembled WGS sequence"/>
</dbReference>
<gene>
    <name evidence="1" type="ORF">SD70_03175</name>
</gene>
<proteinExistence type="predicted"/>
<dbReference type="InterPro" id="IPR012347">
    <property type="entry name" value="Ferritin-like"/>
</dbReference>
<evidence type="ECO:0000313" key="2">
    <source>
        <dbReference type="Proteomes" id="UP000031967"/>
    </source>
</evidence>
<organism evidence="1 2">
    <name type="scientific">Gordoniibacillus kamchatkensis</name>
    <dbReference type="NCBI Taxonomy" id="1590651"/>
    <lineage>
        <taxon>Bacteria</taxon>
        <taxon>Bacillati</taxon>
        <taxon>Bacillota</taxon>
        <taxon>Bacilli</taxon>
        <taxon>Bacillales</taxon>
        <taxon>Paenibacillaceae</taxon>
        <taxon>Gordoniibacillus</taxon>
    </lineage>
</organism>
<evidence type="ECO:0000313" key="1">
    <source>
        <dbReference type="EMBL" id="KIL42199.1"/>
    </source>
</evidence>
<dbReference type="Gene3D" id="1.20.1260.10">
    <property type="match status" value="2"/>
</dbReference>
<dbReference type="InterPro" id="IPR021617">
    <property type="entry name" value="DUF3231"/>
</dbReference>
<keyword evidence="2" id="KW-1185">Reference proteome</keyword>
<dbReference type="Pfam" id="PF11553">
    <property type="entry name" value="DUF3231"/>
    <property type="match status" value="2"/>
</dbReference>
<sequence>MDIEKMIDNTETNVKLTSAEIGKLWATYMGNSMSKCVLNYYLNHVEDQDIQQVLQQALHLSEQFVDTIKNIFQRDNVAVPVAFTEEDVNVGAPRLYEDEFYLHYLKYAAKAGMSIYIIAIPIMTRSDVRTFFTHCLNSTVKLINEVNDILAAKGYLIKPPYIPMPDETDFVTKQNYLNGFFGDVRPLHALEIAHLYDNIQNNATSKAVLIGFGQVAKLRQVKDYFRKGKEICSRHIDICSELLTKEDLPALPLVDHLVTESTFSPFSDKLMMFHKLDMFAMRIRNYGNSMAVSARHDLAAKYAKFIVDVGNYVEDGANTMIDLGWMEQPPKAADRDAIVKK</sequence>
<reference evidence="1 2" key="1">
    <citation type="submission" date="2014-12" db="EMBL/GenBank/DDBJ databases">
        <title>Draft genome sequence of Paenibacillus kamchatkensis strain B-2647.</title>
        <authorList>
            <person name="Karlyshev A.V."/>
            <person name="Kudryashova E.B."/>
        </authorList>
    </citation>
    <scope>NUCLEOTIDE SEQUENCE [LARGE SCALE GENOMIC DNA]</scope>
    <source>
        <strain evidence="1 2">VKM B-2647</strain>
    </source>
</reference>
<name>A0ABR5AMF7_9BACL</name>
<comment type="caution">
    <text evidence="1">The sequence shown here is derived from an EMBL/GenBank/DDBJ whole genome shotgun (WGS) entry which is preliminary data.</text>
</comment>
<protein>
    <recommendedName>
        <fullName evidence="3">DUF3231 family protein</fullName>
    </recommendedName>
</protein>
<dbReference type="EMBL" id="JXAK01000003">
    <property type="protein sequence ID" value="KIL42199.1"/>
    <property type="molecule type" value="Genomic_DNA"/>
</dbReference>
<evidence type="ECO:0008006" key="3">
    <source>
        <dbReference type="Google" id="ProtNLM"/>
    </source>
</evidence>
<accession>A0ABR5AMF7</accession>